<reference evidence="1" key="1">
    <citation type="submission" date="2018-06" db="EMBL/GenBank/DDBJ databases">
        <authorList>
            <person name="Zhirakovskaya E."/>
        </authorList>
    </citation>
    <scope>NUCLEOTIDE SEQUENCE</scope>
</reference>
<sequence>MPFKMNRRQFLGTASCAAVGSASLYSTLMNLRMTNTAAAQGLPISPTSANGLAGGSDYKALVCIFLAGGNDSFNMLVPSGNTEYNEYATIRADLALPQGNLIALDADTSDGRQFGVHPSMPEIAQLFNGNDLAFVANVGTLVEPTTLAGIESGLASLPLGLYSHSDQIAHWQTSVPDKRTGFGWGGRTADLLKSLNDSDTISMNISLSGTNLFQTGTTLTEYTAVPWGNGAVQIYGHDDIWWSRHILQNAAIESMLDLEYQNLFDQTFANSTRSAIDGSNLFATAIENVPAFITQFSDNDLSNSLAMVAKTVAAREALGYRRQTFFIMLGGWDHHDEVLSNQVAMLSIVSKAMKEFRDVMVELGVHNQVTTFTASDFGRTLTSNGQGSDHAWGGNHMVMGGSVLGRRIYGDYPALYEDNPLDTGRGRLIPTTACDEYFAEMALWFGVDPSDLSAVFPNIGRFYDTASDEMPLGFLKELAEKVYLPMVMR</sequence>
<dbReference type="PANTHER" id="PTHR43737:SF1">
    <property type="entry name" value="DUF1501 DOMAIN-CONTAINING PROTEIN"/>
    <property type="match status" value="1"/>
</dbReference>
<dbReference type="Pfam" id="PF07394">
    <property type="entry name" value="DUF1501"/>
    <property type="match status" value="1"/>
</dbReference>
<dbReference type="AlphaFoldDB" id="A0A3B0VD59"/>
<organism evidence="1">
    <name type="scientific">hydrothermal vent metagenome</name>
    <dbReference type="NCBI Taxonomy" id="652676"/>
    <lineage>
        <taxon>unclassified sequences</taxon>
        <taxon>metagenomes</taxon>
        <taxon>ecological metagenomes</taxon>
    </lineage>
</organism>
<name>A0A3B0VD59_9ZZZZ</name>
<dbReference type="PANTHER" id="PTHR43737">
    <property type="entry name" value="BLL7424 PROTEIN"/>
    <property type="match status" value="1"/>
</dbReference>
<evidence type="ECO:0000313" key="1">
    <source>
        <dbReference type="EMBL" id="VAW29774.1"/>
    </source>
</evidence>
<dbReference type="EMBL" id="UOEU01000004">
    <property type="protein sequence ID" value="VAW29774.1"/>
    <property type="molecule type" value="Genomic_DNA"/>
</dbReference>
<dbReference type="PROSITE" id="PS51318">
    <property type="entry name" value="TAT"/>
    <property type="match status" value="1"/>
</dbReference>
<gene>
    <name evidence="1" type="ORF">MNBD_CHLOROFLEXI01-2799</name>
</gene>
<evidence type="ECO:0008006" key="2">
    <source>
        <dbReference type="Google" id="ProtNLM"/>
    </source>
</evidence>
<accession>A0A3B0VD59</accession>
<dbReference type="InterPro" id="IPR006311">
    <property type="entry name" value="TAT_signal"/>
</dbReference>
<proteinExistence type="predicted"/>
<dbReference type="InterPro" id="IPR010869">
    <property type="entry name" value="DUF1501"/>
</dbReference>
<protein>
    <recommendedName>
        <fullName evidence="2">DUF1501 domain-containing protein</fullName>
    </recommendedName>
</protein>